<dbReference type="Gene3D" id="2.60.40.10">
    <property type="entry name" value="Immunoglobulins"/>
    <property type="match status" value="3"/>
</dbReference>
<dbReference type="Pfam" id="PF22705">
    <property type="entry name" value="C2-set_3"/>
    <property type="match status" value="1"/>
</dbReference>
<keyword evidence="10" id="KW-0393">Immunoglobulin domain</keyword>
<keyword evidence="3 11" id="KW-0812">Transmembrane</keyword>
<dbReference type="Proteomes" id="UP001479290">
    <property type="component" value="Unassembled WGS sequence"/>
</dbReference>
<keyword evidence="9" id="KW-0325">Glycoprotein</keyword>
<protein>
    <recommendedName>
        <fullName evidence="13">Ig-like domain-containing protein</fullName>
    </recommendedName>
</protein>
<evidence type="ECO:0000256" key="3">
    <source>
        <dbReference type="ARBA" id="ARBA00022692"/>
    </source>
</evidence>
<evidence type="ECO:0000256" key="8">
    <source>
        <dbReference type="ARBA" id="ARBA00023170"/>
    </source>
</evidence>
<dbReference type="GO" id="GO:0009897">
    <property type="term" value="C:external side of plasma membrane"/>
    <property type="evidence" value="ECO:0007669"/>
    <property type="project" value="TreeGrafter"/>
</dbReference>
<dbReference type="GO" id="GO:0042102">
    <property type="term" value="P:positive regulation of T cell proliferation"/>
    <property type="evidence" value="ECO:0007669"/>
    <property type="project" value="TreeGrafter"/>
</dbReference>
<dbReference type="InterPro" id="IPR013106">
    <property type="entry name" value="Ig_V-set"/>
</dbReference>
<dbReference type="Pfam" id="PF07686">
    <property type="entry name" value="V-set"/>
    <property type="match status" value="1"/>
</dbReference>
<comment type="subcellular location">
    <subcellularLocation>
        <location evidence="1">Cell membrane</location>
        <topology evidence="1">Single-pass type I membrane protein</topology>
    </subcellularLocation>
</comment>
<sequence>MKLVILLWILPITLGDIDVTCIYSEECVLPCTSTNLDIIHWYKDIKPVHSFYHNKDQFAHQSEDYKGRTSLFLESEIKKGNVSLLLKNIRVQDEGRYRCYTANEKTNDEKFVSVSVEAPAKSVDITLKGDTVICTTSGVYPKPRVSWSSEPPAEEPSNTFQQTEEKLFKVTSELKVGDISNTYKYTCSITTKNRTKTATLENQAVSELTENNEFVFKCPIPMDVNYTLILKFSTTILTYDSKTSLKEISEQWKDKVTFHPENGVVKLSHLNKEQLGTYTCESTNTDKDRYIAQASVSSRGLGIGVYICIAIIAVIIVVVAIAIFVMKKRNLLKRHTSSYKSNKNTKITTQFSNSPSYD</sequence>
<organism evidence="14 15">
    <name type="scientific">Culter alburnus</name>
    <name type="common">Topmouth culter</name>
    <dbReference type="NCBI Taxonomy" id="194366"/>
    <lineage>
        <taxon>Eukaryota</taxon>
        <taxon>Metazoa</taxon>
        <taxon>Chordata</taxon>
        <taxon>Craniata</taxon>
        <taxon>Vertebrata</taxon>
        <taxon>Euteleostomi</taxon>
        <taxon>Actinopterygii</taxon>
        <taxon>Neopterygii</taxon>
        <taxon>Teleostei</taxon>
        <taxon>Ostariophysi</taxon>
        <taxon>Cypriniformes</taxon>
        <taxon>Xenocyprididae</taxon>
        <taxon>Xenocypridinae</taxon>
        <taxon>Culter</taxon>
    </lineage>
</organism>
<evidence type="ECO:0000256" key="6">
    <source>
        <dbReference type="ARBA" id="ARBA00023136"/>
    </source>
</evidence>
<dbReference type="PANTHER" id="PTHR25466:SF14">
    <property type="entry name" value="BUTYROPHILIN SUBFAMILY 2 MEMBER A2-LIKE-RELATED"/>
    <property type="match status" value="1"/>
</dbReference>
<dbReference type="PROSITE" id="PS50835">
    <property type="entry name" value="IG_LIKE"/>
    <property type="match status" value="2"/>
</dbReference>
<feature type="signal peptide" evidence="12">
    <location>
        <begin position="1"/>
        <end position="15"/>
    </location>
</feature>
<dbReference type="GO" id="GO:0007166">
    <property type="term" value="P:cell surface receptor signaling pathway"/>
    <property type="evidence" value="ECO:0007669"/>
    <property type="project" value="TreeGrafter"/>
</dbReference>
<reference evidence="14 15" key="1">
    <citation type="submission" date="2024-05" db="EMBL/GenBank/DDBJ databases">
        <title>A high-quality chromosomal-level genome assembly of Topmouth culter (Culter alburnus).</title>
        <authorList>
            <person name="Zhao H."/>
        </authorList>
    </citation>
    <scope>NUCLEOTIDE SEQUENCE [LARGE SCALE GENOMIC DNA]</scope>
    <source>
        <strain evidence="14">CATC2023</strain>
        <tissue evidence="14">Muscle</tissue>
    </source>
</reference>
<keyword evidence="6 11" id="KW-0472">Membrane</keyword>
<accession>A0AAW1YVY3</accession>
<dbReference type="InterPro" id="IPR051713">
    <property type="entry name" value="T-cell_Activation_Regulation"/>
</dbReference>
<keyword evidence="2" id="KW-1003">Cell membrane</keyword>
<dbReference type="FunFam" id="2.60.40.10:FF:000142">
    <property type="entry name" value="V-set domain-containing T-cell activation inhibitor 1"/>
    <property type="match status" value="1"/>
</dbReference>
<keyword evidence="8" id="KW-0675">Receptor</keyword>
<evidence type="ECO:0000256" key="12">
    <source>
        <dbReference type="SAM" id="SignalP"/>
    </source>
</evidence>
<evidence type="ECO:0000313" key="14">
    <source>
        <dbReference type="EMBL" id="KAK9953235.1"/>
    </source>
</evidence>
<feature type="transmembrane region" description="Helical" evidence="11">
    <location>
        <begin position="303"/>
        <end position="325"/>
    </location>
</feature>
<gene>
    <name evidence="14" type="ORF">ABG768_017244</name>
</gene>
<dbReference type="GO" id="GO:0006955">
    <property type="term" value="P:immune response"/>
    <property type="evidence" value="ECO:0007669"/>
    <property type="project" value="TreeGrafter"/>
</dbReference>
<dbReference type="InterPro" id="IPR007110">
    <property type="entry name" value="Ig-like_dom"/>
</dbReference>
<evidence type="ECO:0000256" key="7">
    <source>
        <dbReference type="ARBA" id="ARBA00023157"/>
    </source>
</evidence>
<dbReference type="GO" id="GO:0042130">
    <property type="term" value="P:negative regulation of T cell proliferation"/>
    <property type="evidence" value="ECO:0007669"/>
    <property type="project" value="TreeGrafter"/>
</dbReference>
<comment type="caution">
    <text evidence="14">The sequence shown here is derived from an EMBL/GenBank/DDBJ whole genome shotgun (WGS) entry which is preliminary data.</text>
</comment>
<dbReference type="GO" id="GO:0031295">
    <property type="term" value="P:T cell costimulation"/>
    <property type="evidence" value="ECO:0007669"/>
    <property type="project" value="TreeGrafter"/>
</dbReference>
<evidence type="ECO:0000256" key="11">
    <source>
        <dbReference type="SAM" id="Phobius"/>
    </source>
</evidence>
<dbReference type="InterPro" id="IPR053896">
    <property type="entry name" value="BTN3A2-like_Ig-C"/>
</dbReference>
<name>A0AAW1YVY3_CULAL</name>
<evidence type="ECO:0000256" key="1">
    <source>
        <dbReference type="ARBA" id="ARBA00004251"/>
    </source>
</evidence>
<evidence type="ECO:0000256" key="2">
    <source>
        <dbReference type="ARBA" id="ARBA00022475"/>
    </source>
</evidence>
<dbReference type="GO" id="GO:0071222">
    <property type="term" value="P:cellular response to lipopolysaccharide"/>
    <property type="evidence" value="ECO:0007669"/>
    <property type="project" value="TreeGrafter"/>
</dbReference>
<keyword evidence="4 12" id="KW-0732">Signal</keyword>
<keyword evidence="15" id="KW-1185">Reference proteome</keyword>
<feature type="domain" description="Ig-like" evidence="13">
    <location>
        <begin position="19"/>
        <end position="115"/>
    </location>
</feature>
<dbReference type="SUPFAM" id="SSF48726">
    <property type="entry name" value="Immunoglobulin"/>
    <property type="match status" value="2"/>
</dbReference>
<proteinExistence type="predicted"/>
<evidence type="ECO:0000256" key="4">
    <source>
        <dbReference type="ARBA" id="ARBA00022729"/>
    </source>
</evidence>
<keyword evidence="7" id="KW-1015">Disulfide bond</keyword>
<keyword evidence="5 11" id="KW-1133">Transmembrane helix</keyword>
<feature type="domain" description="Ig-like" evidence="13">
    <location>
        <begin position="119"/>
        <end position="206"/>
    </location>
</feature>
<evidence type="ECO:0000313" key="15">
    <source>
        <dbReference type="Proteomes" id="UP001479290"/>
    </source>
</evidence>
<evidence type="ECO:0000256" key="9">
    <source>
        <dbReference type="ARBA" id="ARBA00023180"/>
    </source>
</evidence>
<dbReference type="InterPro" id="IPR036179">
    <property type="entry name" value="Ig-like_dom_sf"/>
</dbReference>
<evidence type="ECO:0000256" key="5">
    <source>
        <dbReference type="ARBA" id="ARBA00022989"/>
    </source>
</evidence>
<dbReference type="PANTHER" id="PTHR25466">
    <property type="entry name" value="T-LYMPHOCYTE ACTIVATION ANTIGEN"/>
    <property type="match status" value="1"/>
</dbReference>
<dbReference type="AlphaFoldDB" id="A0AAW1YVY3"/>
<evidence type="ECO:0000259" key="13">
    <source>
        <dbReference type="PROSITE" id="PS50835"/>
    </source>
</evidence>
<dbReference type="EMBL" id="JAWDJR010000023">
    <property type="protein sequence ID" value="KAK9953235.1"/>
    <property type="molecule type" value="Genomic_DNA"/>
</dbReference>
<evidence type="ECO:0000256" key="10">
    <source>
        <dbReference type="ARBA" id="ARBA00023319"/>
    </source>
</evidence>
<dbReference type="InterPro" id="IPR003599">
    <property type="entry name" value="Ig_sub"/>
</dbReference>
<feature type="chain" id="PRO_5043912430" description="Ig-like domain-containing protein" evidence="12">
    <location>
        <begin position="16"/>
        <end position="358"/>
    </location>
</feature>
<dbReference type="InterPro" id="IPR013783">
    <property type="entry name" value="Ig-like_fold"/>
</dbReference>
<dbReference type="SMART" id="SM00409">
    <property type="entry name" value="IG"/>
    <property type="match status" value="2"/>
</dbReference>